<evidence type="ECO:0000313" key="8">
    <source>
        <dbReference type="EMBL" id="OKH47731.1"/>
    </source>
</evidence>
<feature type="domain" description="SMEK" evidence="7">
    <location>
        <begin position="9"/>
        <end position="151"/>
    </location>
</feature>
<dbReference type="EMBL" id="MRCG01000008">
    <property type="protein sequence ID" value="OKH47731.1"/>
    <property type="molecule type" value="Genomic_DNA"/>
</dbReference>
<dbReference type="Gene3D" id="1.10.8.430">
    <property type="entry name" value="Helical domain of apoptotic protease-activating factors"/>
    <property type="match status" value="1"/>
</dbReference>
<dbReference type="AlphaFoldDB" id="A0A1U7J501"/>
<evidence type="ECO:0000259" key="7">
    <source>
        <dbReference type="Pfam" id="PF21941"/>
    </source>
</evidence>
<dbReference type="PANTHER" id="PTHR22845:SF5">
    <property type="entry name" value="APOPTOTIC PROTEASE-ACTIVATING FACTOR 1"/>
    <property type="match status" value="1"/>
</dbReference>
<evidence type="ECO:0000313" key="9">
    <source>
        <dbReference type="Proteomes" id="UP000185557"/>
    </source>
</evidence>
<feature type="domain" description="NB-ARC" evidence="4">
    <location>
        <begin position="232"/>
        <end position="370"/>
    </location>
</feature>
<name>A0A1U7J501_9CYAN</name>
<protein>
    <recommendedName>
        <fullName evidence="10">NB-ARC domain-containing protein</fullName>
    </recommendedName>
</protein>
<dbReference type="Gene3D" id="1.25.40.370">
    <property type="match status" value="1"/>
</dbReference>
<dbReference type="InterPro" id="IPR002182">
    <property type="entry name" value="NB-ARC"/>
</dbReference>
<dbReference type="Pfam" id="PF17908">
    <property type="entry name" value="APAF1_C"/>
    <property type="match status" value="1"/>
</dbReference>
<dbReference type="GO" id="GO:0043531">
    <property type="term" value="F:ADP binding"/>
    <property type="evidence" value="ECO:0007669"/>
    <property type="project" value="InterPro"/>
</dbReference>
<feature type="domain" description="Apoptotic protease-activating factor 1 winged-helix" evidence="6">
    <location>
        <begin position="454"/>
        <end position="519"/>
    </location>
</feature>
<dbReference type="RefSeq" id="WP_073608690.1">
    <property type="nucleotide sequence ID" value="NZ_MRCG01000008.1"/>
</dbReference>
<evidence type="ECO:0000256" key="3">
    <source>
        <dbReference type="ARBA" id="ARBA00022737"/>
    </source>
</evidence>
<evidence type="ECO:0000259" key="5">
    <source>
        <dbReference type="Pfam" id="PF17908"/>
    </source>
</evidence>
<evidence type="ECO:0000259" key="4">
    <source>
        <dbReference type="Pfam" id="PF00931"/>
    </source>
</evidence>
<dbReference type="Pfam" id="PF00931">
    <property type="entry name" value="NB-ARC"/>
    <property type="match status" value="1"/>
</dbReference>
<dbReference type="OrthoDB" id="529475at2"/>
<evidence type="ECO:0000256" key="2">
    <source>
        <dbReference type="ARBA" id="ARBA00022703"/>
    </source>
</evidence>
<dbReference type="PANTHER" id="PTHR22845">
    <property type="entry name" value="APOPTOTIC PROTEASE-ACTIVATING FACTOR 1"/>
    <property type="match status" value="1"/>
</dbReference>
<accession>A0A1U7J501</accession>
<feature type="domain" description="APAF-1 helical" evidence="5">
    <location>
        <begin position="527"/>
        <end position="590"/>
    </location>
</feature>
<dbReference type="InterPro" id="IPR042197">
    <property type="entry name" value="Apaf_helical"/>
</dbReference>
<dbReference type="Pfam" id="PF21941">
    <property type="entry name" value="SMEK_N"/>
    <property type="match status" value="1"/>
</dbReference>
<dbReference type="InterPro" id="IPR047740">
    <property type="entry name" value="SMEK_dom"/>
</dbReference>
<keyword evidence="3" id="KW-0677">Repeat</keyword>
<dbReference type="InterPro" id="IPR027417">
    <property type="entry name" value="P-loop_NTPase"/>
</dbReference>
<dbReference type="InterPro" id="IPR011990">
    <property type="entry name" value="TPR-like_helical_dom_sf"/>
</dbReference>
<organism evidence="8 9">
    <name type="scientific">Phormidium tenue NIES-30</name>
    <dbReference type="NCBI Taxonomy" id="549789"/>
    <lineage>
        <taxon>Bacteria</taxon>
        <taxon>Bacillati</taxon>
        <taxon>Cyanobacteriota</taxon>
        <taxon>Cyanophyceae</taxon>
        <taxon>Oscillatoriophycideae</taxon>
        <taxon>Oscillatoriales</taxon>
        <taxon>Oscillatoriaceae</taxon>
        <taxon>Phormidium</taxon>
    </lineage>
</organism>
<proteinExistence type="predicted"/>
<keyword evidence="1" id="KW-0853">WD repeat</keyword>
<dbReference type="GO" id="GO:0005829">
    <property type="term" value="C:cytosol"/>
    <property type="evidence" value="ECO:0007669"/>
    <property type="project" value="UniProtKB-ARBA"/>
</dbReference>
<comment type="caution">
    <text evidence="8">The sequence shown here is derived from an EMBL/GenBank/DDBJ whole genome shotgun (WGS) entry which is preliminary data.</text>
</comment>
<sequence length="1274" mass="145017">MNLELSRQRITQLMAIFVTEIKCEASMGRTDLNKASETILIPLLNEIYGWNLENLNYAENDNNKPGIDLADKAAKICIQVTATTTSDKVKHTLEQFIKHKQFLEYDRLIIFFLKEKNQSYPVKTIQKIIQERFEFEIGRDILDYRNLLKEIASFQIERVTKIREILEANFGSEDLSRKETFFQKPEKIFFTQSHLPKLPPHFLPRPEALDELKEVLFSHSTPLKKDTHSACKIGIYGMGGIGKSVLTNYLARDSEVHSLFSDGIFWFSLGQEPNLTLRQSDFAKMLGDSYPAFQDIQQGKLYLSRLLANKKCLLILDDVWKVHQVSAFNILDKQSKIIFTTRDYGIIQALDAIEFQVKLLSDDEALDLLAISSGNIKENLPPESYEVAKECANLPLALSMIGAIAKARPNRWDNLLQKLRNADLDKLKYQFPDYPYPDLFKAIQVSLEVLEPDTRLRYLDFAVFPENVEIPETTLMIFWRPEGLDKYDIQDITDLLVERSLARRSETGHLVLHDLQYDYVRKQFSNLSTLHARFLDAYSSCCANGWHTCSQKDNYFFGNLAYHLKLSNRKAELHNLLLTSKDWMQAKFIASSSDASYLFDLDFAIEDFHDPLTSKEILTLTQLYAARQAINHRAQNYSDEELEALALLGYVDEAINHARLRALPFRRFHGLLAVINALDKGNTILSSLLEEAYEIAKTLEELKSRYFCELAIALYKAGEETKAQSVIAEAENFAYLARYSSGRNEALAEVVSALSKMLFLEQATALVHDIQDGWAKSEAMGDLAASLLLSGFGEEANIVLEGAVSVAQEIADLEDFYEPIISVCSKWAKALASLGFIEEAFTWIEDIGDTSKTKVLCDLAETLAQLGLDPESNEIFDKVRDIANQTEIYDIKLSILRDLAVSLARCNHESEARYLMTEINSIATSNESSKLAITLSRIAASLVENDYLAEADLFFNKSMQIIQSVTQEHKKMWGLGRIAISLTRANYKELANQVFSEIRKISEAGEHKWDLVKVFAQCGFVEDAKSLIEAVEDDDFRNRLLTELIEELAKIKDFDNAKSLIDLVGDCHHKAMAFIKLTNEMIDDEPIEEMYLFLSTIRDCIIPGIEKPIDKSMALVELAKTMMKLDFCEGEMDDVFFEVRSAIDQIEDESDKEYLFEEYVDGHTELKLGLDISPFSWQNEVKQNKKVTQEALELAFSQKFSEALSTFSRRPALTHSSAIEDFLEELGSWIPAFDKAKPQLSLAILRECIRISSWTSAGWKDIYCSVQASKLWPT</sequence>
<dbReference type="STRING" id="549789.NIES30_12145"/>
<evidence type="ECO:0008006" key="10">
    <source>
        <dbReference type="Google" id="ProtNLM"/>
    </source>
</evidence>
<keyword evidence="9" id="KW-1185">Reference proteome</keyword>
<keyword evidence="2" id="KW-0053">Apoptosis</keyword>
<dbReference type="Gene3D" id="1.10.10.10">
    <property type="entry name" value="Winged helix-like DNA-binding domain superfamily/Winged helix DNA-binding domain"/>
    <property type="match status" value="1"/>
</dbReference>
<dbReference type="Gene3D" id="1.25.40.10">
    <property type="entry name" value="Tetratricopeptide repeat domain"/>
    <property type="match status" value="2"/>
</dbReference>
<dbReference type="InterPro" id="IPR036388">
    <property type="entry name" value="WH-like_DNA-bd_sf"/>
</dbReference>
<dbReference type="Pfam" id="PF21296">
    <property type="entry name" value="WHD_APAF1"/>
    <property type="match status" value="1"/>
</dbReference>
<dbReference type="Proteomes" id="UP000185557">
    <property type="component" value="Unassembled WGS sequence"/>
</dbReference>
<dbReference type="InterPro" id="IPR048975">
    <property type="entry name" value="WHD_APAF1"/>
</dbReference>
<gene>
    <name evidence="8" type="ORF">NIES30_12145</name>
</gene>
<evidence type="ECO:0000256" key="1">
    <source>
        <dbReference type="ARBA" id="ARBA00022574"/>
    </source>
</evidence>
<dbReference type="NCBIfam" id="NF033859">
    <property type="entry name" value="SMEK_N"/>
    <property type="match status" value="1"/>
</dbReference>
<evidence type="ECO:0000259" key="6">
    <source>
        <dbReference type="Pfam" id="PF21296"/>
    </source>
</evidence>
<reference evidence="8 9" key="1">
    <citation type="submission" date="2016-11" db="EMBL/GenBank/DDBJ databases">
        <title>Draft Genome Sequences of Nine Cyanobacterial Strains from Diverse Habitats.</title>
        <authorList>
            <person name="Zhu T."/>
            <person name="Hou S."/>
            <person name="Lu X."/>
            <person name="Hess W.R."/>
        </authorList>
    </citation>
    <scope>NUCLEOTIDE SEQUENCE [LARGE SCALE GENOMIC DNA]</scope>
    <source>
        <strain evidence="8 9">NIES-30</strain>
    </source>
</reference>
<dbReference type="PRINTS" id="PR00364">
    <property type="entry name" value="DISEASERSIST"/>
</dbReference>
<dbReference type="Gene3D" id="3.40.50.300">
    <property type="entry name" value="P-loop containing nucleotide triphosphate hydrolases"/>
    <property type="match status" value="1"/>
</dbReference>
<dbReference type="SUPFAM" id="SSF52540">
    <property type="entry name" value="P-loop containing nucleoside triphosphate hydrolases"/>
    <property type="match status" value="1"/>
</dbReference>
<dbReference type="InterPro" id="IPR041452">
    <property type="entry name" value="APAF1_C"/>
</dbReference>